<evidence type="ECO:0000313" key="2">
    <source>
        <dbReference type="EMBL" id="MDQ0465215.1"/>
    </source>
</evidence>
<keyword evidence="1" id="KW-0732">Signal</keyword>
<comment type="caution">
    <text evidence="2">The sequence shown here is derived from an EMBL/GenBank/DDBJ whole genome shotgun (WGS) entry which is preliminary data.</text>
</comment>
<evidence type="ECO:0008006" key="4">
    <source>
        <dbReference type="Google" id="ProtNLM"/>
    </source>
</evidence>
<keyword evidence="3" id="KW-1185">Reference proteome</keyword>
<accession>A0ABU0ITA1</accession>
<evidence type="ECO:0000313" key="3">
    <source>
        <dbReference type="Proteomes" id="UP001228905"/>
    </source>
</evidence>
<protein>
    <recommendedName>
        <fullName evidence="4">Lipoprotein</fullName>
    </recommendedName>
</protein>
<proteinExistence type="predicted"/>
<sequence>MRAWRWLFLAPALLAAGCATKTEVIYPSMQLDCVVDVPRAEVEVHMVIDGVRTVLSDDFERYYPEEAKTSGLSGVAVMDCSKRALAEPCRVLSATPPDAGFDKSAARLSRLLRNTESEIRIEFRLLKAAGPYPNPDPCTGRYRDKP</sequence>
<gene>
    <name evidence="2" type="ORF">QO010_003002</name>
</gene>
<dbReference type="PROSITE" id="PS51257">
    <property type="entry name" value="PROKAR_LIPOPROTEIN"/>
    <property type="match status" value="1"/>
</dbReference>
<name>A0ABU0ITA1_9CAUL</name>
<reference evidence="2 3" key="1">
    <citation type="submission" date="2023-07" db="EMBL/GenBank/DDBJ databases">
        <title>Genomic Encyclopedia of Type Strains, Phase IV (KMG-IV): sequencing the most valuable type-strain genomes for metagenomic binning, comparative biology and taxonomic classification.</title>
        <authorList>
            <person name="Goeker M."/>
        </authorList>
    </citation>
    <scope>NUCLEOTIDE SEQUENCE [LARGE SCALE GENOMIC DNA]</scope>
    <source>
        <strain evidence="2 3">DSM 18695</strain>
    </source>
</reference>
<organism evidence="2 3">
    <name type="scientific">Caulobacter ginsengisoli</name>
    <dbReference type="NCBI Taxonomy" id="400775"/>
    <lineage>
        <taxon>Bacteria</taxon>
        <taxon>Pseudomonadati</taxon>
        <taxon>Pseudomonadota</taxon>
        <taxon>Alphaproteobacteria</taxon>
        <taxon>Caulobacterales</taxon>
        <taxon>Caulobacteraceae</taxon>
        <taxon>Caulobacter</taxon>
    </lineage>
</organism>
<dbReference type="RefSeq" id="WP_307350434.1">
    <property type="nucleotide sequence ID" value="NZ_JAUSVS010000006.1"/>
</dbReference>
<dbReference type="EMBL" id="JAUSVS010000006">
    <property type="protein sequence ID" value="MDQ0465215.1"/>
    <property type="molecule type" value="Genomic_DNA"/>
</dbReference>
<evidence type="ECO:0000256" key="1">
    <source>
        <dbReference type="SAM" id="SignalP"/>
    </source>
</evidence>
<feature type="signal peptide" evidence="1">
    <location>
        <begin position="1"/>
        <end position="21"/>
    </location>
</feature>
<dbReference type="Proteomes" id="UP001228905">
    <property type="component" value="Unassembled WGS sequence"/>
</dbReference>
<feature type="chain" id="PRO_5046903632" description="Lipoprotein" evidence="1">
    <location>
        <begin position="22"/>
        <end position="146"/>
    </location>
</feature>